<feature type="region of interest" description="Disordered" evidence="2">
    <location>
        <begin position="118"/>
        <end position="144"/>
    </location>
</feature>
<proteinExistence type="predicted"/>
<dbReference type="Pfam" id="PF03743">
    <property type="entry name" value="TrbI"/>
    <property type="match status" value="1"/>
</dbReference>
<evidence type="ECO:0000313" key="4">
    <source>
        <dbReference type="EMBL" id="AQX35392.1"/>
    </source>
</evidence>
<feature type="compositionally biased region" description="Pro residues" evidence="2">
    <location>
        <begin position="133"/>
        <end position="143"/>
    </location>
</feature>
<dbReference type="CDD" id="cd16430">
    <property type="entry name" value="TraB"/>
    <property type="match status" value="1"/>
</dbReference>
<name>A0A1S6XY80_ENTCL</name>
<reference evidence="4" key="1">
    <citation type="journal article" date="2017" name="Antimicrob. Agents Chemother.">
        <title>Enterobacter cloacae Complex Isolates Harboring blaNMC-A or blaIMI-Type Class A Carbapenemase Genes on Novel Chromosomal Integrative Elements and Plasmids.</title>
        <authorList>
            <person name="Boyd D.A."/>
            <person name="Mataseje L.F."/>
            <person name="Davidson R."/>
            <person name="Delport J.A."/>
            <person name="Fuller J."/>
            <person name="Hoang L."/>
            <person name="Lefebvre B."/>
            <person name="Levett P.N."/>
            <person name="Roscoe D.L."/>
            <person name="Willey B.M."/>
            <person name="Mulvey M.R."/>
        </authorList>
    </citation>
    <scope>NUCLEOTIDE SEQUENCE</scope>
    <source>
        <strain evidence="4">N13-1531</strain>
        <plasmid evidence="4">pIMI-5</plasmid>
    </source>
</reference>
<protein>
    <submittedName>
        <fullName evidence="4">TraB conjugal transfer protein</fullName>
    </submittedName>
</protein>
<keyword evidence="3" id="KW-0812">Transmembrane</keyword>
<feature type="compositionally biased region" description="Low complexity" evidence="2">
    <location>
        <begin position="432"/>
        <end position="446"/>
    </location>
</feature>
<feature type="coiled-coil region" evidence="1">
    <location>
        <begin position="71"/>
        <end position="116"/>
    </location>
</feature>
<keyword evidence="1" id="KW-0175">Coiled coil</keyword>
<keyword evidence="3" id="KW-1133">Transmembrane helix</keyword>
<evidence type="ECO:0000256" key="3">
    <source>
        <dbReference type="SAM" id="Phobius"/>
    </source>
</evidence>
<dbReference type="EMBL" id="KX858825">
    <property type="protein sequence ID" value="AQX35392.1"/>
    <property type="molecule type" value="Genomic_DNA"/>
</dbReference>
<feature type="region of interest" description="Disordered" evidence="2">
    <location>
        <begin position="420"/>
        <end position="453"/>
    </location>
</feature>
<sequence>MTISLNENLKTRRKQLAILAAVIIGGAAAAGGVMWYGQYQQKQKQPAPAATPNLTGVVTATFNEQVNDAALTQQQAKTSALEQNLATLAQQFAQNKLTTEQKLAEKDAEIQRLNDQLTKAPGSNVTTGQQTPPAGPNGTPLPGPVAAGQARPPEYNVTPAGAPAATGVNMGQGAAFYPGGSGQRMTGGLSTTKFSYDSLKKKPTKLPWIPSGSFSDAVLIEGADANASVTGQQNTSPVTIRLQGNIQMPNNKEFNADGCFIVGEMWGDISSERGNVRTQSISCILKNGKHVDMEFQGHVSFQGKGGIRGKPVMRNGMIVGYAGAAGLLSGFGEGIKSAATPSVGLGATAEVGAGDVFKQGIGGGASKAADTLSQYWIKRAEQYHAVIDIGAGNQVTVVFQKGFRLETIEDAEDAKAKEELQKAGNAAQNAVTPQPASQTATSSTTSVGNINPDDVLRQASQLRLGDTIN</sequence>
<geneLocation type="plasmid" evidence="4">
    <name>pIMI-5</name>
</geneLocation>
<gene>
    <name evidence="4" type="primary">traB</name>
    <name evidence="4" type="ORF">PIMI5_00079</name>
</gene>
<organism evidence="4">
    <name type="scientific">Enterobacter cloacae</name>
    <dbReference type="NCBI Taxonomy" id="550"/>
    <lineage>
        <taxon>Bacteria</taxon>
        <taxon>Pseudomonadati</taxon>
        <taxon>Pseudomonadota</taxon>
        <taxon>Gammaproteobacteria</taxon>
        <taxon>Enterobacterales</taxon>
        <taxon>Enterobacteriaceae</taxon>
        <taxon>Enterobacter</taxon>
        <taxon>Enterobacter cloacae complex</taxon>
    </lineage>
</organism>
<dbReference type="AlphaFoldDB" id="A0A1S6XY80"/>
<keyword evidence="3" id="KW-0472">Membrane</keyword>
<evidence type="ECO:0000256" key="2">
    <source>
        <dbReference type="SAM" id="MobiDB-lite"/>
    </source>
</evidence>
<evidence type="ECO:0000256" key="1">
    <source>
        <dbReference type="SAM" id="Coils"/>
    </source>
</evidence>
<dbReference type="InterPro" id="IPR005498">
    <property type="entry name" value="T4SS_VirB10/TraB/TrbI"/>
</dbReference>
<feature type="transmembrane region" description="Helical" evidence="3">
    <location>
        <begin position="16"/>
        <end position="37"/>
    </location>
</feature>
<keyword evidence="4" id="KW-0614">Plasmid</keyword>
<feature type="compositionally biased region" description="Polar residues" evidence="2">
    <location>
        <begin position="118"/>
        <end position="132"/>
    </location>
</feature>
<dbReference type="NCBIfam" id="NF010289">
    <property type="entry name" value="PRK13729.1"/>
    <property type="match status" value="1"/>
</dbReference>
<accession>A0A1S6XY80</accession>